<comment type="caution">
    <text evidence="13">The sequence shown here is derived from an EMBL/GenBank/DDBJ whole genome shotgun (WGS) entry which is preliminary data.</text>
</comment>
<sequence>MTQLILPKKVSQLIADFKKHGYECYVVGGYLRDQLLKRQTDGIGIDFTTNATPEQILALFENAKYENRFGTVIVPLEKGDFFEITTYRTENNYRDSRHPDQIAWGKSLAEDLKRRDFTINAFCYDGKTFVDLFQGKADLEKKIIRTIGKPEERFQEDALRLLRAVRFSCQLGFTIEQETRRALKTHNQLLKRISSERLRDELMKILASDNPYDGMMLLKETGLLDHILPELVTAFSIDQVSPERHHIYDLGTHLFMTLKHCQNKNPLVRLACLLHDLGKIKTRAIDPNGIVTFYNHEIVGTEMVYEIGKRLKLSKKELVKLTKLVRYHQFTVSELQTDSALKRFIRNVGPDNLQDIIDLRFADRVGSGAKLTSWRTELFLERLKKVQQKPFSITDLKIDGIQVMKTLKLKPGPKVGQILNQVFAQVEANKLKNEKKALLSYLKQLT</sequence>
<dbReference type="Gene3D" id="1.10.246.80">
    <property type="match status" value="1"/>
</dbReference>
<dbReference type="GO" id="GO:0046872">
    <property type="term" value="F:metal ion binding"/>
    <property type="evidence" value="ECO:0007669"/>
    <property type="project" value="UniProtKB-KW"/>
</dbReference>
<dbReference type="Pfam" id="PF13735">
    <property type="entry name" value="tRNA_NucTran2_2"/>
    <property type="match status" value="1"/>
</dbReference>
<dbReference type="CDD" id="cd00077">
    <property type="entry name" value="HDc"/>
    <property type="match status" value="1"/>
</dbReference>
<feature type="domain" description="Poly A polymerase head" evidence="10">
    <location>
        <begin position="24"/>
        <end position="145"/>
    </location>
</feature>
<feature type="domain" description="tRNA nucleotidyltransferase/poly(A) polymerase RNA and SrmB- binding" evidence="11">
    <location>
        <begin position="172"/>
        <end position="231"/>
    </location>
</feature>
<evidence type="ECO:0000256" key="2">
    <source>
        <dbReference type="ARBA" id="ARBA00022679"/>
    </source>
</evidence>
<evidence type="ECO:0000256" key="8">
    <source>
        <dbReference type="ARBA" id="ARBA00022884"/>
    </source>
</evidence>
<dbReference type="PANTHER" id="PTHR46173:SF1">
    <property type="entry name" value="CCA TRNA NUCLEOTIDYLTRANSFERASE 1, MITOCHONDRIAL"/>
    <property type="match status" value="1"/>
</dbReference>
<dbReference type="Gene3D" id="3.30.460.10">
    <property type="entry name" value="Beta Polymerase, domain 2"/>
    <property type="match status" value="1"/>
</dbReference>
<dbReference type="Pfam" id="PF01743">
    <property type="entry name" value="PolyA_pol"/>
    <property type="match status" value="1"/>
</dbReference>
<dbReference type="InterPro" id="IPR032810">
    <property type="entry name" value="CCA-adding_enz_C"/>
</dbReference>
<dbReference type="Proteomes" id="UP000178450">
    <property type="component" value="Unassembled WGS sequence"/>
</dbReference>
<dbReference type="NCBIfam" id="TIGR00277">
    <property type="entry name" value="HDIG"/>
    <property type="match status" value="1"/>
</dbReference>
<evidence type="ECO:0000259" key="11">
    <source>
        <dbReference type="Pfam" id="PF12627"/>
    </source>
</evidence>
<dbReference type="EMBL" id="MGBG01000007">
    <property type="protein sequence ID" value="OGK66457.1"/>
    <property type="molecule type" value="Genomic_DNA"/>
</dbReference>
<dbReference type="CDD" id="cd05398">
    <property type="entry name" value="NT_ClassII-CCAase"/>
    <property type="match status" value="1"/>
</dbReference>
<keyword evidence="8 9" id="KW-0694">RNA-binding</keyword>
<keyword evidence="4" id="KW-0548">Nucleotidyltransferase</keyword>
<organism evidence="13 14">
    <name type="scientific">Candidatus Roizmanbacteria bacterium RIFOXYA1_FULL_41_12</name>
    <dbReference type="NCBI Taxonomy" id="1802082"/>
    <lineage>
        <taxon>Bacteria</taxon>
        <taxon>Candidatus Roizmaniibacteriota</taxon>
    </lineage>
</organism>
<dbReference type="GO" id="GO:0008033">
    <property type="term" value="P:tRNA processing"/>
    <property type="evidence" value="ECO:0007669"/>
    <property type="project" value="UniProtKB-KW"/>
</dbReference>
<dbReference type="Gene3D" id="1.10.3090.10">
    <property type="entry name" value="cca-adding enzyme, domain 2"/>
    <property type="match status" value="1"/>
</dbReference>
<dbReference type="GO" id="GO:0000166">
    <property type="term" value="F:nucleotide binding"/>
    <property type="evidence" value="ECO:0007669"/>
    <property type="project" value="UniProtKB-KW"/>
</dbReference>
<dbReference type="SUPFAM" id="SSF81891">
    <property type="entry name" value="Poly A polymerase C-terminal region-like"/>
    <property type="match status" value="1"/>
</dbReference>
<dbReference type="InterPro" id="IPR006675">
    <property type="entry name" value="HDIG_dom"/>
</dbReference>
<accession>A0A1F7KF21</accession>
<dbReference type="GO" id="GO:0000049">
    <property type="term" value="F:tRNA binding"/>
    <property type="evidence" value="ECO:0007669"/>
    <property type="project" value="TreeGrafter"/>
</dbReference>
<dbReference type="InterPro" id="IPR043519">
    <property type="entry name" value="NT_sf"/>
</dbReference>
<reference evidence="13 14" key="1">
    <citation type="journal article" date="2016" name="Nat. Commun.">
        <title>Thousands of microbial genomes shed light on interconnected biogeochemical processes in an aquifer system.</title>
        <authorList>
            <person name="Anantharaman K."/>
            <person name="Brown C.T."/>
            <person name="Hug L.A."/>
            <person name="Sharon I."/>
            <person name="Castelle C.J."/>
            <person name="Probst A.J."/>
            <person name="Thomas B.C."/>
            <person name="Singh A."/>
            <person name="Wilkins M.J."/>
            <person name="Karaoz U."/>
            <person name="Brodie E.L."/>
            <person name="Williams K.H."/>
            <person name="Hubbard S.S."/>
            <person name="Banfield J.F."/>
        </authorList>
    </citation>
    <scope>NUCLEOTIDE SEQUENCE [LARGE SCALE GENOMIC DNA]</scope>
</reference>
<dbReference type="AlphaFoldDB" id="A0A1F7KF21"/>
<dbReference type="InterPro" id="IPR003607">
    <property type="entry name" value="HD/PDEase_dom"/>
</dbReference>
<evidence type="ECO:0000256" key="9">
    <source>
        <dbReference type="RuleBase" id="RU003953"/>
    </source>
</evidence>
<comment type="cofactor">
    <cofactor evidence="1">
        <name>Mg(2+)</name>
        <dbReference type="ChEBI" id="CHEBI:18420"/>
    </cofactor>
</comment>
<protein>
    <recommendedName>
        <fullName evidence="15">HD domain-containing protein</fullName>
    </recommendedName>
</protein>
<evidence type="ECO:0000256" key="4">
    <source>
        <dbReference type="ARBA" id="ARBA00022695"/>
    </source>
</evidence>
<gene>
    <name evidence="13" type="ORF">A2209_01750</name>
</gene>
<keyword evidence="3" id="KW-0819">tRNA processing</keyword>
<dbReference type="SUPFAM" id="SSF81301">
    <property type="entry name" value="Nucleotidyltransferase"/>
    <property type="match status" value="1"/>
</dbReference>
<keyword evidence="5" id="KW-0479">Metal-binding</keyword>
<name>A0A1F7KF21_9BACT</name>
<evidence type="ECO:0000313" key="14">
    <source>
        <dbReference type="Proteomes" id="UP000178450"/>
    </source>
</evidence>
<evidence type="ECO:0000256" key="3">
    <source>
        <dbReference type="ARBA" id="ARBA00022694"/>
    </source>
</evidence>
<evidence type="ECO:0000259" key="12">
    <source>
        <dbReference type="Pfam" id="PF13735"/>
    </source>
</evidence>
<evidence type="ECO:0000313" key="13">
    <source>
        <dbReference type="EMBL" id="OGK66457.1"/>
    </source>
</evidence>
<comment type="similarity">
    <text evidence="9">Belongs to the tRNA nucleotidyltransferase/poly(A) polymerase family.</text>
</comment>
<evidence type="ECO:0000259" key="10">
    <source>
        <dbReference type="Pfam" id="PF01743"/>
    </source>
</evidence>
<evidence type="ECO:0008006" key="15">
    <source>
        <dbReference type="Google" id="ProtNLM"/>
    </source>
</evidence>
<keyword evidence="6" id="KW-0547">Nucleotide-binding</keyword>
<dbReference type="PANTHER" id="PTHR46173">
    <property type="entry name" value="CCA TRNA NUCLEOTIDYLTRANSFERASE 1, MITOCHONDRIAL"/>
    <property type="match status" value="1"/>
</dbReference>
<evidence type="ECO:0000256" key="7">
    <source>
        <dbReference type="ARBA" id="ARBA00022842"/>
    </source>
</evidence>
<feature type="domain" description="CCA-adding enzyme C-terminal" evidence="12">
    <location>
        <begin position="310"/>
        <end position="441"/>
    </location>
</feature>
<dbReference type="Pfam" id="PF12627">
    <property type="entry name" value="PolyA_pol_RNAbd"/>
    <property type="match status" value="1"/>
</dbReference>
<dbReference type="GO" id="GO:0016779">
    <property type="term" value="F:nucleotidyltransferase activity"/>
    <property type="evidence" value="ECO:0007669"/>
    <property type="project" value="UniProtKB-KW"/>
</dbReference>
<dbReference type="InterPro" id="IPR050264">
    <property type="entry name" value="Bact_CCA-adding_enz_type3_sf"/>
</dbReference>
<dbReference type="InterPro" id="IPR002646">
    <property type="entry name" value="PolA_pol_head_dom"/>
</dbReference>
<evidence type="ECO:0000256" key="6">
    <source>
        <dbReference type="ARBA" id="ARBA00022741"/>
    </source>
</evidence>
<keyword evidence="2 9" id="KW-0808">Transferase</keyword>
<keyword evidence="7" id="KW-0460">Magnesium</keyword>
<evidence type="ECO:0000256" key="1">
    <source>
        <dbReference type="ARBA" id="ARBA00001946"/>
    </source>
</evidence>
<dbReference type="InterPro" id="IPR032828">
    <property type="entry name" value="PolyA_RNA-bd"/>
</dbReference>
<evidence type="ECO:0000256" key="5">
    <source>
        <dbReference type="ARBA" id="ARBA00022723"/>
    </source>
</evidence>
<proteinExistence type="inferred from homology"/>